<evidence type="ECO:0000256" key="6">
    <source>
        <dbReference type="ARBA" id="ARBA00022729"/>
    </source>
</evidence>
<evidence type="ECO:0000256" key="18">
    <source>
        <dbReference type="ARBA" id="ARBA00069154"/>
    </source>
</evidence>
<keyword evidence="8" id="KW-0378">Hydrolase</keyword>
<feature type="transmembrane region" description="Helical" evidence="20">
    <location>
        <begin position="842"/>
        <end position="863"/>
    </location>
</feature>
<dbReference type="InterPro" id="IPR013151">
    <property type="entry name" value="Immunoglobulin_dom"/>
</dbReference>
<dbReference type="InterPro" id="IPR000387">
    <property type="entry name" value="Tyr_Pase_dom"/>
</dbReference>
<dbReference type="PROSITE" id="PS50853">
    <property type="entry name" value="FN3"/>
    <property type="match status" value="3"/>
</dbReference>
<keyword evidence="14" id="KW-0325">Glycoprotein</keyword>
<dbReference type="Gene3D" id="3.90.190.10">
    <property type="entry name" value="Protein tyrosine phosphatase superfamily"/>
    <property type="match status" value="2"/>
</dbReference>
<dbReference type="PANTHER" id="PTHR19134">
    <property type="entry name" value="RECEPTOR-TYPE TYROSINE-PROTEIN PHOSPHATASE"/>
    <property type="match status" value="1"/>
</dbReference>
<keyword evidence="7" id="KW-0677">Repeat</keyword>
<organism evidence="26 27">
    <name type="scientific">Cyprinus carpio carpio</name>
    <dbReference type="NCBI Taxonomy" id="630221"/>
    <lineage>
        <taxon>Eukaryota</taxon>
        <taxon>Metazoa</taxon>
        <taxon>Chordata</taxon>
        <taxon>Craniata</taxon>
        <taxon>Vertebrata</taxon>
        <taxon>Euteleostomi</taxon>
        <taxon>Actinopterygii</taxon>
        <taxon>Neopterygii</taxon>
        <taxon>Teleostei</taxon>
        <taxon>Ostariophysi</taxon>
        <taxon>Cypriniformes</taxon>
        <taxon>Cyprinidae</taxon>
        <taxon>Cyprininae</taxon>
        <taxon>Cyprinus</taxon>
    </lineage>
</organism>
<dbReference type="Pfam" id="PF00629">
    <property type="entry name" value="MAM"/>
    <property type="match status" value="1"/>
</dbReference>
<dbReference type="Proteomes" id="UP001108240">
    <property type="component" value="Unplaced"/>
</dbReference>
<dbReference type="SMART" id="SM00409">
    <property type="entry name" value="IG"/>
    <property type="match status" value="1"/>
</dbReference>
<dbReference type="Gene3D" id="2.60.120.200">
    <property type="match status" value="1"/>
</dbReference>
<keyword evidence="4" id="KW-0597">Phosphoprotein</keyword>
<dbReference type="SMART" id="SM00404">
    <property type="entry name" value="PTPc_motif"/>
    <property type="match status" value="2"/>
</dbReference>
<reference evidence="26" key="2">
    <citation type="submission" date="2025-09" db="UniProtKB">
        <authorList>
            <consortium name="Ensembl"/>
        </authorList>
    </citation>
    <scope>IDENTIFICATION</scope>
</reference>
<dbReference type="PROSITE" id="PS50060">
    <property type="entry name" value="MAM_2"/>
    <property type="match status" value="1"/>
</dbReference>
<evidence type="ECO:0000313" key="27">
    <source>
        <dbReference type="Proteomes" id="UP001108240"/>
    </source>
</evidence>
<evidence type="ECO:0000256" key="13">
    <source>
        <dbReference type="ARBA" id="ARBA00023170"/>
    </source>
</evidence>
<evidence type="ECO:0000256" key="7">
    <source>
        <dbReference type="ARBA" id="ARBA00022737"/>
    </source>
</evidence>
<dbReference type="InterPro" id="IPR057598">
    <property type="entry name" value="Fn3_PTPRU"/>
</dbReference>
<feature type="domain" description="Fibronectin type-III" evidence="25">
    <location>
        <begin position="553"/>
        <end position="658"/>
    </location>
</feature>
<dbReference type="EC" id="3.1.3.48" evidence="3"/>
<feature type="domain" description="Ig-like" evidence="24">
    <location>
        <begin position="263"/>
        <end position="354"/>
    </location>
</feature>
<dbReference type="InterPro" id="IPR003961">
    <property type="entry name" value="FN3_dom"/>
</dbReference>
<dbReference type="SMART" id="SM00060">
    <property type="entry name" value="FN3"/>
    <property type="match status" value="3"/>
</dbReference>
<dbReference type="SUPFAM" id="SSF52799">
    <property type="entry name" value="(Phosphotyrosine protein) phosphatases II"/>
    <property type="match status" value="2"/>
</dbReference>
<dbReference type="FunFam" id="2.60.40.10:FF:000009">
    <property type="entry name" value="receptor-type tyrosine-protein phosphatase U isoform X1"/>
    <property type="match status" value="1"/>
</dbReference>
<dbReference type="PANTHER" id="PTHR19134:SF206">
    <property type="entry name" value="RECEPTOR-TYPE TYROSINE-PROTEIN PHOSPHATASE MU"/>
    <property type="match status" value="1"/>
</dbReference>
<evidence type="ECO:0000256" key="16">
    <source>
        <dbReference type="ARBA" id="ARBA00051722"/>
    </source>
</evidence>
<dbReference type="GO" id="GO:0004725">
    <property type="term" value="F:protein tyrosine phosphatase activity"/>
    <property type="evidence" value="ECO:0007669"/>
    <property type="project" value="UniProtKB-EC"/>
</dbReference>
<dbReference type="Gene3D" id="2.60.40.10">
    <property type="entry name" value="Immunoglobulins"/>
    <property type="match status" value="4"/>
</dbReference>
<dbReference type="FunFam" id="2.60.40.10:FF:000048">
    <property type="entry name" value="receptor-type tyrosine-protein phosphatase U isoform X1"/>
    <property type="match status" value="1"/>
</dbReference>
<dbReference type="Ensembl" id="ENSCCRT00000004113.2">
    <property type="protein sequence ID" value="ENSCCRP00000003708.2"/>
    <property type="gene ID" value="ENSCCRG00000072730.1"/>
</dbReference>
<dbReference type="Pfam" id="PF00102">
    <property type="entry name" value="Y_phosphatase"/>
    <property type="match status" value="2"/>
</dbReference>
<dbReference type="Pfam" id="PF00047">
    <property type="entry name" value="ig"/>
    <property type="match status" value="1"/>
</dbReference>
<evidence type="ECO:0000256" key="11">
    <source>
        <dbReference type="ARBA" id="ARBA00023136"/>
    </source>
</evidence>
<dbReference type="InterPro" id="IPR000998">
    <property type="entry name" value="MAM_dom"/>
</dbReference>
<dbReference type="GeneTree" id="ENSGT00940000155020"/>
<dbReference type="InterPro" id="IPR003595">
    <property type="entry name" value="Tyr_Pase_cat"/>
</dbReference>
<evidence type="ECO:0000256" key="14">
    <source>
        <dbReference type="ARBA" id="ARBA00023180"/>
    </source>
</evidence>
<evidence type="ECO:0000256" key="5">
    <source>
        <dbReference type="ARBA" id="ARBA00022692"/>
    </source>
</evidence>
<evidence type="ECO:0000256" key="9">
    <source>
        <dbReference type="ARBA" id="ARBA00022912"/>
    </source>
</evidence>
<dbReference type="InterPro" id="IPR036179">
    <property type="entry name" value="Ig-like_dom_sf"/>
</dbReference>
<evidence type="ECO:0000256" key="20">
    <source>
        <dbReference type="SAM" id="Phobius"/>
    </source>
</evidence>
<comment type="function">
    <text evidence="17">Regulation of processes involving cell contact and adhesion such as growth control, tumor invasion, and metastasis. Negative regulator of EGFR signaling pathway. Forms complexes with beta-catenin and gamma-catenin/plakoglobin. Beta-catenin may be a substrate for the catalytic activity of PTPRK/PTP-kappa.</text>
</comment>
<dbReference type="SUPFAM" id="SSF49265">
    <property type="entry name" value="Fibronectin type III"/>
    <property type="match status" value="2"/>
</dbReference>
<keyword evidence="10 20" id="KW-1133">Transmembrane helix</keyword>
<evidence type="ECO:0000256" key="8">
    <source>
        <dbReference type="ARBA" id="ARBA00022801"/>
    </source>
</evidence>
<comment type="similarity">
    <text evidence="2">Belongs to the protein-tyrosine phosphatase family. Receptor class 2B subfamily.</text>
</comment>
<evidence type="ECO:0000259" key="22">
    <source>
        <dbReference type="PROSITE" id="PS50056"/>
    </source>
</evidence>
<feature type="domain" description="Fibronectin type-III" evidence="25">
    <location>
        <begin position="361"/>
        <end position="454"/>
    </location>
</feature>
<dbReference type="FunFam" id="3.90.190.10:FF:000003">
    <property type="entry name" value="receptor-type tyrosine-protein phosphatase kappa isoform X1"/>
    <property type="match status" value="1"/>
</dbReference>
<feature type="domain" description="Tyrosine-protein phosphatase" evidence="21">
    <location>
        <begin position="1027"/>
        <end position="1284"/>
    </location>
</feature>
<dbReference type="InterPro" id="IPR003599">
    <property type="entry name" value="Ig_sub"/>
</dbReference>
<evidence type="ECO:0000256" key="1">
    <source>
        <dbReference type="ARBA" id="ARBA00004479"/>
    </source>
</evidence>
<keyword evidence="6" id="KW-0732">Signal</keyword>
<keyword evidence="27" id="KW-1185">Reference proteome</keyword>
<dbReference type="InterPro" id="IPR007110">
    <property type="entry name" value="Ig-like_dom"/>
</dbReference>
<dbReference type="Pfam" id="PF23144">
    <property type="entry name" value="Fn3_PTPRU"/>
    <property type="match status" value="1"/>
</dbReference>
<name>A0A8C0Y6J5_CYPCA</name>
<dbReference type="InterPro" id="IPR013320">
    <property type="entry name" value="ConA-like_dom_sf"/>
</dbReference>
<dbReference type="PRINTS" id="PR00020">
    <property type="entry name" value="MAMDOMAIN"/>
</dbReference>
<dbReference type="PRINTS" id="PR00700">
    <property type="entry name" value="PRTYPHPHTASE"/>
</dbReference>
<dbReference type="PROSITE" id="PS50055">
    <property type="entry name" value="TYR_PHOSPHATASE_PTP"/>
    <property type="match status" value="2"/>
</dbReference>
<accession>A0A8C0Y6J5</accession>
<comment type="catalytic activity">
    <reaction evidence="16">
        <text>O-phospho-L-tyrosyl-[protein] + H2O = L-tyrosyl-[protein] + phosphate</text>
        <dbReference type="Rhea" id="RHEA:10684"/>
        <dbReference type="Rhea" id="RHEA-COMP:10136"/>
        <dbReference type="Rhea" id="RHEA-COMP:20101"/>
        <dbReference type="ChEBI" id="CHEBI:15377"/>
        <dbReference type="ChEBI" id="CHEBI:43474"/>
        <dbReference type="ChEBI" id="CHEBI:46858"/>
        <dbReference type="ChEBI" id="CHEBI:61978"/>
        <dbReference type="EC" id="3.1.3.48"/>
    </reaction>
</comment>
<feature type="domain" description="Fibronectin type-III" evidence="25">
    <location>
        <begin position="459"/>
        <end position="552"/>
    </location>
</feature>
<reference evidence="26" key="1">
    <citation type="submission" date="2025-08" db="UniProtKB">
        <authorList>
            <consortium name="Ensembl"/>
        </authorList>
    </citation>
    <scope>IDENTIFICATION</scope>
</reference>
<protein>
    <recommendedName>
        <fullName evidence="18">Receptor-type tyrosine-protein phosphatase kappa</fullName>
        <ecNumber evidence="3">3.1.3.48</ecNumber>
    </recommendedName>
</protein>
<dbReference type="SUPFAM" id="SSF48726">
    <property type="entry name" value="Immunoglobulin"/>
    <property type="match status" value="1"/>
</dbReference>
<feature type="domain" description="Tyrosine-protein phosphatase" evidence="21">
    <location>
        <begin position="1316"/>
        <end position="1578"/>
    </location>
</feature>
<dbReference type="PROSITE" id="PS00383">
    <property type="entry name" value="TYR_PHOSPHATASE_1"/>
    <property type="match status" value="2"/>
</dbReference>
<dbReference type="Pfam" id="PF00041">
    <property type="entry name" value="fn3"/>
    <property type="match status" value="1"/>
</dbReference>
<evidence type="ECO:0000259" key="24">
    <source>
        <dbReference type="PROSITE" id="PS50835"/>
    </source>
</evidence>
<dbReference type="FunFam" id="3.90.190.10:FF:000005">
    <property type="entry name" value="receptor-type tyrosine-protein phosphatase kappa isoform X1"/>
    <property type="match status" value="1"/>
</dbReference>
<comment type="subcellular location">
    <subcellularLocation>
        <location evidence="1">Membrane</location>
        <topology evidence="1">Single-pass type I membrane protein</topology>
    </subcellularLocation>
</comment>
<dbReference type="PROSITE" id="PS50835">
    <property type="entry name" value="IG_LIKE"/>
    <property type="match status" value="1"/>
</dbReference>
<dbReference type="GO" id="GO:0016020">
    <property type="term" value="C:membrane"/>
    <property type="evidence" value="ECO:0007669"/>
    <property type="project" value="UniProtKB-SubCell"/>
</dbReference>
<dbReference type="InterPro" id="IPR013783">
    <property type="entry name" value="Ig-like_fold"/>
</dbReference>
<dbReference type="SMART" id="SM00137">
    <property type="entry name" value="MAM"/>
    <property type="match status" value="1"/>
</dbReference>
<dbReference type="CDD" id="cd06263">
    <property type="entry name" value="MAM"/>
    <property type="match status" value="1"/>
</dbReference>
<evidence type="ECO:0000259" key="21">
    <source>
        <dbReference type="PROSITE" id="PS50055"/>
    </source>
</evidence>
<feature type="domain" description="MAM" evidence="23">
    <location>
        <begin position="101"/>
        <end position="261"/>
    </location>
</feature>
<keyword evidence="9" id="KW-0904">Protein phosphatase</keyword>
<dbReference type="SMART" id="SM00194">
    <property type="entry name" value="PTPc"/>
    <property type="match status" value="2"/>
</dbReference>
<evidence type="ECO:0000256" key="19">
    <source>
        <dbReference type="SAM" id="MobiDB-lite"/>
    </source>
</evidence>
<dbReference type="SUPFAM" id="SSF49899">
    <property type="entry name" value="Concanavalin A-like lectins/glucanases"/>
    <property type="match status" value="1"/>
</dbReference>
<feature type="compositionally biased region" description="Basic and acidic residues" evidence="19">
    <location>
        <begin position="41"/>
        <end position="52"/>
    </location>
</feature>
<feature type="domain" description="Tyrosine specific protein phosphatases" evidence="22">
    <location>
        <begin position="1201"/>
        <end position="1275"/>
    </location>
</feature>
<evidence type="ECO:0000256" key="3">
    <source>
        <dbReference type="ARBA" id="ARBA00013064"/>
    </source>
</evidence>
<dbReference type="InterPro" id="IPR036116">
    <property type="entry name" value="FN3_sf"/>
</dbReference>
<dbReference type="InterPro" id="IPR050348">
    <property type="entry name" value="Protein-Tyr_Phosphatase"/>
</dbReference>
<feature type="domain" description="Tyrosine specific protein phosphatases" evidence="22">
    <location>
        <begin position="1492"/>
        <end position="1569"/>
    </location>
</feature>
<keyword evidence="5 20" id="KW-0812">Transmembrane</keyword>
<evidence type="ECO:0000256" key="12">
    <source>
        <dbReference type="ARBA" id="ARBA00023157"/>
    </source>
</evidence>
<evidence type="ECO:0000256" key="15">
    <source>
        <dbReference type="ARBA" id="ARBA00023319"/>
    </source>
</evidence>
<dbReference type="CDD" id="cd14633">
    <property type="entry name" value="R-PTPc-M-1"/>
    <property type="match status" value="1"/>
</dbReference>
<dbReference type="FunFam" id="2.60.40.10:FF:000019">
    <property type="entry name" value="receptor-type tyrosine-protein phosphatase kappa isoform X2"/>
    <property type="match status" value="1"/>
</dbReference>
<evidence type="ECO:0000313" key="26">
    <source>
        <dbReference type="Ensembl" id="ENSCCRP00000003708.2"/>
    </source>
</evidence>
<keyword evidence="11 20" id="KW-0472">Membrane</keyword>
<evidence type="ECO:0000256" key="17">
    <source>
        <dbReference type="ARBA" id="ARBA00059240"/>
    </source>
</evidence>
<dbReference type="CDD" id="cd00063">
    <property type="entry name" value="FN3"/>
    <property type="match status" value="3"/>
</dbReference>
<evidence type="ECO:0000256" key="4">
    <source>
        <dbReference type="ARBA" id="ARBA00022553"/>
    </source>
</evidence>
<evidence type="ECO:0000259" key="25">
    <source>
        <dbReference type="PROSITE" id="PS50853"/>
    </source>
</evidence>
<dbReference type="InterPro" id="IPR000242">
    <property type="entry name" value="PTP_cat"/>
</dbReference>
<keyword evidence="12" id="KW-1015">Disulfide bond</keyword>
<sequence length="1582" mass="178155">MSVQLSVALIGRRISHTLYRRTHPPPGNRQLTHTHTRARLRENRRNTCDREPPQNSRSCSESGPRESALHGTDAATMDKLFVFLFTAISVLVSARAQVFKGDCDFKKPFSSCGYTQGRDDELDWEQIDTSEKPSLDPWVPPGSAFMMVNSTARFAGQKALLFTPQLKENDTHCVIFQYYVAGREGGRPGHLNVYIKENNSPMGLPVWNTSGPARRSWSQVELAISTYWPNFYQIVFEAVTSGQRGLLAIKNVVLKGHQCMNTPHFLHIKGVEVNAGQTATFLCTVNGEWRDSFNLWLQGIGGREAPMKATKPWNNQRFIGMFDVVNTTKQDSGRYRCIVHSNRGVGVSNYGELTIKQPPVPIAPPQLMAVGATYLWIQLNANSINGDGPIINREVEYRTVSGTMYDLQPVDKTSHKIGHLDPDTEYEISVLLTRPLEGGTGAPGPPLRARTKCAEPMHDPQQLQVVDIEARQVTLRWEPLGYNVTRCHNYSLTVQYRARGGGKEESREEAAHGSQHTIHNLSPFTNLSVRMLLRNREGVKESPEIHVQTDEDVPGEVPLDSIQASVYEDKILLKWREPAQTFGIITQYEISYKAVSSFDPVLDLSNQSGKVVKLGNETSHVFLGLYPGSTYSFTIRASTAKGFGPPAITQATTKISAPLMPVYDQETPLNQTDSTVTVVLKPAQSRGAPVSVYQVVVEEERPRRAHGGEAEILRCYPLPVHYHNASGLNSRYYYSAEFPSAGVSQPQTFTIGDNRTYGGYWNAPLLPHKSYSIYYQAVSAANGETKIDCVRVATKAAILVTQLTTPYVRIAPAAGDNQLTGAATHKPNAVEPEKQTDHTVKIAGIIAGILLFVIIFLGVVLLMKKRRTYQSYTYYLKLAKKRKETLSSTRQEMTVMVNSMDKSYTEQGTNCDEALSFMDTHNLNGRSGSSPCSLTVKTNTLSSSIPNTYYPDPFVPTAILDETQTLTSDTSSLVQSHTHTHSSHTHSLRKREAVDVPYHTGQLHPAIRVADLLQHITQMKCAEGYGFKEEYEINESFFEGQSAPWDSAKKDENRMKNRYGNIIAYDHSRVRLQNLDGEQNSDYINANYVDGYHRPNHYIATQGPMQETAIDFWRMVWQENTATIVMVTNLVEVGRVKCCKYWPDDTEIYRDIKVTLIETQLLSEYVIRTFAVEKRGAHEIREISQFHFTGWPDHGVPYHATGLLGFVRRVKAKSPPNAGPIVVHCSAGAGRTGCFIVIDIMLDMAEREGVVDIYNCVRELRSRRVNMVQTEEQYVFIHDAILEACLCGDTTIPANQLRSVYYDMNRLDPQTNSSPIKEEFRTLNMVTPTLRVEDCSIALLPRNHEKNRCMDVLPPDRCLPFLITIDGESSNYINAALMDSYKQPSAFIVTQHPLPNTVKDFWRLVLDYHCTSIVMLNDVDPAQLCPQYWPENGVHRHGPLQVEFVSADLEEDIISRIFRIYNAARPQDGYRMVQQFQFLGWPMYRDTPVSKRSFLKLIHQVDKWQEEYDGGEGRTVVHCLNGGGRSGTFCAISIVSEMLRHQRSVDVFHAVKTLRNNKPNMVDLLDQYKFCYEVALEYLNSG</sequence>
<dbReference type="InterPro" id="IPR045911">
    <property type="entry name" value="R-PTP-mu_cat_rpt1"/>
</dbReference>
<dbReference type="InterPro" id="IPR029021">
    <property type="entry name" value="Prot-tyrosine_phosphatase-like"/>
</dbReference>
<feature type="region of interest" description="Disordered" evidence="19">
    <location>
        <begin position="41"/>
        <end position="70"/>
    </location>
</feature>
<dbReference type="InterPro" id="IPR016130">
    <property type="entry name" value="Tyr_Pase_AS"/>
</dbReference>
<evidence type="ECO:0000259" key="23">
    <source>
        <dbReference type="PROSITE" id="PS50060"/>
    </source>
</evidence>
<keyword evidence="15" id="KW-0393">Immunoglobulin domain</keyword>
<dbReference type="FunFam" id="2.60.120.200:FF:000006">
    <property type="entry name" value="receptor-type tyrosine-protein phosphatase T isoform X1"/>
    <property type="match status" value="1"/>
</dbReference>
<evidence type="ECO:0000256" key="10">
    <source>
        <dbReference type="ARBA" id="ARBA00022989"/>
    </source>
</evidence>
<dbReference type="CDD" id="cd14635">
    <property type="entry name" value="R-PTPc-M-2"/>
    <property type="match status" value="1"/>
</dbReference>
<evidence type="ECO:0000256" key="2">
    <source>
        <dbReference type="ARBA" id="ARBA00006396"/>
    </source>
</evidence>
<dbReference type="PROSITE" id="PS50056">
    <property type="entry name" value="TYR_PHOSPHATASE_2"/>
    <property type="match status" value="2"/>
</dbReference>
<proteinExistence type="inferred from homology"/>
<keyword evidence="13" id="KW-0675">Receptor</keyword>